<feature type="region of interest" description="Disordered" evidence="1">
    <location>
        <begin position="186"/>
        <end position="215"/>
    </location>
</feature>
<organism evidence="2 3">
    <name type="scientific">Puccinia graminis f. sp. tritici (strain CRL 75-36-700-3 / race SCCL)</name>
    <name type="common">Black stem rust fungus</name>
    <dbReference type="NCBI Taxonomy" id="418459"/>
    <lineage>
        <taxon>Eukaryota</taxon>
        <taxon>Fungi</taxon>
        <taxon>Dikarya</taxon>
        <taxon>Basidiomycota</taxon>
        <taxon>Pucciniomycotina</taxon>
        <taxon>Pucciniomycetes</taxon>
        <taxon>Pucciniales</taxon>
        <taxon>Pucciniaceae</taxon>
        <taxon>Puccinia</taxon>
    </lineage>
</organism>
<dbReference type="HOGENOM" id="CLU_717930_0_0_1"/>
<reference evidence="3" key="1">
    <citation type="journal article" date="2011" name="Proc. Natl. Acad. Sci. U.S.A.">
        <title>Obligate biotrophy features unraveled by the genomic analysis of rust fungi.</title>
        <authorList>
            <person name="Duplessis S."/>
            <person name="Cuomo C.A."/>
            <person name="Lin Y.-C."/>
            <person name="Aerts A."/>
            <person name="Tisserant E."/>
            <person name="Veneault-Fourrey C."/>
            <person name="Joly D.L."/>
            <person name="Hacquard S."/>
            <person name="Amselem J."/>
            <person name="Cantarel B.L."/>
            <person name="Chiu R."/>
            <person name="Coutinho P.M."/>
            <person name="Feau N."/>
            <person name="Field M."/>
            <person name="Frey P."/>
            <person name="Gelhaye E."/>
            <person name="Goldberg J."/>
            <person name="Grabherr M.G."/>
            <person name="Kodira C.D."/>
            <person name="Kohler A."/>
            <person name="Kuees U."/>
            <person name="Lindquist E.A."/>
            <person name="Lucas S.M."/>
            <person name="Mago R."/>
            <person name="Mauceli E."/>
            <person name="Morin E."/>
            <person name="Murat C."/>
            <person name="Pangilinan J.L."/>
            <person name="Park R."/>
            <person name="Pearson M."/>
            <person name="Quesneville H."/>
            <person name="Rouhier N."/>
            <person name="Sakthikumar S."/>
            <person name="Salamov A.A."/>
            <person name="Schmutz J."/>
            <person name="Selles B."/>
            <person name="Shapiro H."/>
            <person name="Tanguay P."/>
            <person name="Tuskan G.A."/>
            <person name="Henrissat B."/>
            <person name="Van de Peer Y."/>
            <person name="Rouze P."/>
            <person name="Ellis J.G."/>
            <person name="Dodds P.N."/>
            <person name="Schein J.E."/>
            <person name="Zhong S."/>
            <person name="Hamelin R.C."/>
            <person name="Grigoriev I.V."/>
            <person name="Szabo L.J."/>
            <person name="Martin F."/>
        </authorList>
    </citation>
    <scope>NUCLEOTIDE SEQUENCE [LARGE SCALE GENOMIC DNA]</scope>
    <source>
        <strain evidence="3">CRL 75-36-700-3 / race SCCL</strain>
    </source>
</reference>
<feature type="compositionally biased region" description="Low complexity" evidence="1">
    <location>
        <begin position="279"/>
        <end position="288"/>
    </location>
</feature>
<keyword evidence="3" id="KW-1185">Reference proteome</keyword>
<evidence type="ECO:0000313" key="3">
    <source>
        <dbReference type="Proteomes" id="UP000008783"/>
    </source>
</evidence>
<feature type="compositionally biased region" description="Pro residues" evidence="1">
    <location>
        <begin position="340"/>
        <end position="349"/>
    </location>
</feature>
<feature type="region of interest" description="Disordered" evidence="1">
    <location>
        <begin position="103"/>
        <end position="132"/>
    </location>
</feature>
<sequence>MIASLKRCLLGSQVAAKWPHPVAGATTNDTPSHQFNEGPTNRQRNFCCQVGMIAFQSIMADRHHLGQPQENKSSPGPTADDAFAAKWAPPLFKRSWLTVITSVSPSKTNHRRDPPPTTPQENKPSPGPTADDVGMIAFQTIMADRHHLGQPQQNDSSPGPTANDAFAAKWAPHLFNRSWLTVITSVSPSKTNHRRDPPPTTPQENKPSPGPTADDVGMIAFQTIMADRHHLGQPQENKSSPGPTADDAPEKGFIAGTHRRRRADRHHFGQPQKNELALGPTADDAPGPTDDDGESPFRFSSAHLAATFAAKWAPPLFKRSGLTVITSVSARESIHRRDPPPTTVSPPSPSSSSQAQDRFLIVLPDLLWSAPPPKRFHVGPTDRGL</sequence>
<gene>
    <name evidence="2" type="ORF">PGTG_22727</name>
</gene>
<name>H6QVH3_PUCGT</name>
<protein>
    <submittedName>
        <fullName evidence="2">Uncharacterized protein</fullName>
    </submittedName>
</protein>
<dbReference type="InParanoid" id="H6QVH3"/>
<dbReference type="VEuPathDB" id="FungiDB:PGTG_22727"/>
<feature type="region of interest" description="Disordered" evidence="1">
    <location>
        <begin position="331"/>
        <end position="356"/>
    </location>
</feature>
<feature type="region of interest" description="Disordered" evidence="1">
    <location>
        <begin position="232"/>
        <end position="251"/>
    </location>
</feature>
<proteinExistence type="predicted"/>
<dbReference type="RefSeq" id="XP_003888491.1">
    <property type="nucleotide sequence ID" value="XM_003888442.1"/>
</dbReference>
<dbReference type="EMBL" id="DS178419">
    <property type="protein sequence ID" value="EHS62956.1"/>
    <property type="molecule type" value="Genomic_DNA"/>
</dbReference>
<evidence type="ECO:0000256" key="1">
    <source>
        <dbReference type="SAM" id="MobiDB-lite"/>
    </source>
</evidence>
<feature type="region of interest" description="Disordered" evidence="1">
    <location>
        <begin position="259"/>
        <end position="297"/>
    </location>
</feature>
<evidence type="ECO:0000313" key="2">
    <source>
        <dbReference type="EMBL" id="EHS62956.1"/>
    </source>
</evidence>
<dbReference type="GeneID" id="13540859"/>
<dbReference type="AlphaFoldDB" id="H6QVH3"/>
<accession>H6QVH3</accession>
<feature type="compositionally biased region" description="Polar residues" evidence="1">
    <location>
        <begin position="25"/>
        <end position="40"/>
    </location>
</feature>
<dbReference type="Proteomes" id="UP000008783">
    <property type="component" value="Unassembled WGS sequence"/>
</dbReference>
<dbReference type="KEGG" id="pgr:PGTG_22727"/>
<feature type="region of interest" description="Disordered" evidence="1">
    <location>
        <begin position="21"/>
        <end position="40"/>
    </location>
</feature>